<dbReference type="GO" id="GO:0042721">
    <property type="term" value="C:TIM22 mitochondrial import inner membrane insertion complex"/>
    <property type="evidence" value="ECO:0007669"/>
    <property type="project" value="InterPro"/>
</dbReference>
<proteinExistence type="predicted"/>
<dbReference type="OrthoDB" id="5970620at2759"/>
<accession>A0A087UQU5</accession>
<sequence>MIIQKAALSKGSILKRLFSFTQWFRFPEKWKGGRLEKWSLYWEGLYLDYKSVAKDIVEEAKVKPKKAVLISSGLGLLFGAVKSNPGERSFYDHLISCITDLAMVADP</sequence>
<protein>
    <submittedName>
        <fullName evidence="1">Uncharacterized protein</fullName>
    </submittedName>
</protein>
<dbReference type="InterPro" id="IPR019322">
    <property type="entry name" value="TIMM29"/>
</dbReference>
<dbReference type="AlphaFoldDB" id="A0A087UQU5"/>
<keyword evidence="2" id="KW-1185">Reference proteome</keyword>
<dbReference type="PANTHER" id="PTHR21435">
    <property type="entry name" value="MITOCHONDRIAL IMPORT INNER MEMBRANE TRANSLOCASE SUBUNIT TIM29"/>
    <property type="match status" value="1"/>
</dbReference>
<reference evidence="1 2" key="1">
    <citation type="submission" date="2013-11" db="EMBL/GenBank/DDBJ databases">
        <title>Genome sequencing of Stegodyphus mimosarum.</title>
        <authorList>
            <person name="Bechsgaard J."/>
        </authorList>
    </citation>
    <scope>NUCLEOTIDE SEQUENCE [LARGE SCALE GENOMIC DNA]</scope>
</reference>
<gene>
    <name evidence="1" type="ORF">X975_14847</name>
</gene>
<evidence type="ECO:0000313" key="1">
    <source>
        <dbReference type="EMBL" id="KFM79734.1"/>
    </source>
</evidence>
<dbReference type="Proteomes" id="UP000054359">
    <property type="component" value="Unassembled WGS sequence"/>
</dbReference>
<dbReference type="PANTHER" id="PTHR21435:SF1">
    <property type="entry name" value="MITOCHONDRIAL IMPORT INNER MEMBRANE TRANSLOCASE SUBUNIT TIM29"/>
    <property type="match status" value="1"/>
</dbReference>
<evidence type="ECO:0000313" key="2">
    <source>
        <dbReference type="Proteomes" id="UP000054359"/>
    </source>
</evidence>
<feature type="non-terminal residue" evidence="1">
    <location>
        <position position="107"/>
    </location>
</feature>
<dbReference type="Pfam" id="PF10171">
    <property type="entry name" value="Tim29"/>
    <property type="match status" value="1"/>
</dbReference>
<dbReference type="EMBL" id="KK121098">
    <property type="protein sequence ID" value="KFM79734.1"/>
    <property type="molecule type" value="Genomic_DNA"/>
</dbReference>
<dbReference type="GO" id="GO:0045039">
    <property type="term" value="P:protein insertion into mitochondrial inner membrane"/>
    <property type="evidence" value="ECO:0007669"/>
    <property type="project" value="TreeGrafter"/>
</dbReference>
<organism evidence="1 2">
    <name type="scientific">Stegodyphus mimosarum</name>
    <name type="common">African social velvet spider</name>
    <dbReference type="NCBI Taxonomy" id="407821"/>
    <lineage>
        <taxon>Eukaryota</taxon>
        <taxon>Metazoa</taxon>
        <taxon>Ecdysozoa</taxon>
        <taxon>Arthropoda</taxon>
        <taxon>Chelicerata</taxon>
        <taxon>Arachnida</taxon>
        <taxon>Araneae</taxon>
        <taxon>Araneomorphae</taxon>
        <taxon>Entelegynae</taxon>
        <taxon>Eresoidea</taxon>
        <taxon>Eresidae</taxon>
        <taxon>Stegodyphus</taxon>
    </lineage>
</organism>
<dbReference type="STRING" id="407821.A0A087UQU5"/>
<name>A0A087UQU5_STEMI</name>